<dbReference type="PROSITE" id="PS00018">
    <property type="entry name" value="EF_HAND_1"/>
    <property type="match status" value="3"/>
</dbReference>
<protein>
    <recommendedName>
        <fullName evidence="1">Calmodulin</fullName>
    </recommendedName>
</protein>
<dbReference type="PROSITE" id="PS50222">
    <property type="entry name" value="EF_HAND_2"/>
    <property type="match status" value="2"/>
</dbReference>
<dbReference type="GO" id="GO:0016460">
    <property type="term" value="C:myosin II complex"/>
    <property type="evidence" value="ECO:0007669"/>
    <property type="project" value="TreeGrafter"/>
</dbReference>
<dbReference type="Gene3D" id="1.10.238.10">
    <property type="entry name" value="EF-hand"/>
    <property type="match status" value="3"/>
</dbReference>
<dbReference type="InterPro" id="IPR018247">
    <property type="entry name" value="EF_Hand_1_Ca_BS"/>
</dbReference>
<evidence type="ECO:0000256" key="3">
    <source>
        <dbReference type="ARBA" id="ARBA00022737"/>
    </source>
</evidence>
<dbReference type="InterPro" id="IPR002048">
    <property type="entry name" value="EF_hand_dom"/>
</dbReference>
<dbReference type="Pfam" id="PF13405">
    <property type="entry name" value="EF-hand_6"/>
    <property type="match status" value="1"/>
</dbReference>
<evidence type="ECO:0000313" key="7">
    <source>
        <dbReference type="EMBL" id="CAD9129227.1"/>
    </source>
</evidence>
<keyword evidence="4" id="KW-0106">Calcium</keyword>
<dbReference type="PANTHER" id="PTHR23048">
    <property type="entry name" value="MYOSIN LIGHT CHAIN 1, 3"/>
    <property type="match status" value="1"/>
</dbReference>
<dbReference type="AlphaFoldDB" id="A0A7S1ME47"/>
<evidence type="ECO:0000256" key="2">
    <source>
        <dbReference type="ARBA" id="ARBA00022723"/>
    </source>
</evidence>
<evidence type="ECO:0000256" key="1">
    <source>
        <dbReference type="ARBA" id="ARBA00020786"/>
    </source>
</evidence>
<keyword evidence="5" id="KW-0007">Acetylation</keyword>
<feature type="domain" description="EF-hand" evidence="6">
    <location>
        <begin position="207"/>
        <end position="242"/>
    </location>
</feature>
<keyword evidence="3" id="KW-0677">Repeat</keyword>
<dbReference type="SUPFAM" id="SSF47473">
    <property type="entry name" value="EF-hand"/>
    <property type="match status" value="3"/>
</dbReference>
<dbReference type="InterPro" id="IPR011992">
    <property type="entry name" value="EF-hand-dom_pair"/>
</dbReference>
<evidence type="ECO:0000256" key="5">
    <source>
        <dbReference type="ARBA" id="ARBA00022990"/>
    </source>
</evidence>
<proteinExistence type="predicted"/>
<keyword evidence="2" id="KW-0479">Metal-binding</keyword>
<dbReference type="GO" id="GO:0005509">
    <property type="term" value="F:calcium ion binding"/>
    <property type="evidence" value="ECO:0007669"/>
    <property type="project" value="InterPro"/>
</dbReference>
<sequence length="414" mass="48092">MISVPELRQVLIQMGYTPLTENVNEVLEDVDTGRDNVLDFHDFFDFVFIYRQREGFRRDEVQEMRRLFERFDADDSGEISAMELKELFRHMGYRVTMDQVHLFVAQVDENNSNCLDFREYLKLMQLHREAELRSITGIFNSLKDRVTGMLTSSNVDKAFKGLQQEPPKALPKLASKGFNFDGFVKLVDSCRADLVARERKKAGFTDERIAELQEVFSRFDKDGSGEIDNIELMSILTEFGWNPKTQEEQKELMTKIQMAKDAAKEADPDHDLADDGIKFWSYVQLARMLETEHEQAEEELMNRLMKELNFNQKEVDDFRQIYMNKKHEIAEDIKERTGKDPDGLPRDDVRRLVRSLGISLIGENKVKLDTELKRLGCDDLKPLDFPGFLQLMRWIMTADMATAVTQASPDGQKK</sequence>
<dbReference type="SMART" id="SM00054">
    <property type="entry name" value="EFh"/>
    <property type="match status" value="4"/>
</dbReference>
<dbReference type="EMBL" id="HBGE01035068">
    <property type="protein sequence ID" value="CAD9129227.1"/>
    <property type="molecule type" value="Transcribed_RNA"/>
</dbReference>
<dbReference type="PANTHER" id="PTHR23048:SF0">
    <property type="entry name" value="CALMODULIN LIKE 3"/>
    <property type="match status" value="1"/>
</dbReference>
<dbReference type="InterPro" id="IPR050230">
    <property type="entry name" value="CALM/Myosin/TropC-like"/>
</dbReference>
<evidence type="ECO:0000256" key="4">
    <source>
        <dbReference type="ARBA" id="ARBA00022837"/>
    </source>
</evidence>
<accession>A0A7S1ME47</accession>
<feature type="domain" description="EF-hand" evidence="6">
    <location>
        <begin position="59"/>
        <end position="94"/>
    </location>
</feature>
<reference evidence="7" key="1">
    <citation type="submission" date="2021-01" db="EMBL/GenBank/DDBJ databases">
        <authorList>
            <person name="Corre E."/>
            <person name="Pelletier E."/>
            <person name="Niang G."/>
            <person name="Scheremetjew M."/>
            <person name="Finn R."/>
            <person name="Kale V."/>
            <person name="Holt S."/>
            <person name="Cochrane G."/>
            <person name="Meng A."/>
            <person name="Brown T."/>
            <person name="Cohen L."/>
        </authorList>
    </citation>
    <scope>NUCLEOTIDE SEQUENCE</scope>
    <source>
        <strain evidence="7">OF101</strain>
    </source>
</reference>
<dbReference type="Pfam" id="PF13499">
    <property type="entry name" value="EF-hand_7"/>
    <property type="match status" value="1"/>
</dbReference>
<organism evidence="7">
    <name type="scientific">Alexandrium catenella</name>
    <name type="common">Red tide dinoflagellate</name>
    <name type="synonym">Gonyaulax catenella</name>
    <dbReference type="NCBI Taxonomy" id="2925"/>
    <lineage>
        <taxon>Eukaryota</taxon>
        <taxon>Sar</taxon>
        <taxon>Alveolata</taxon>
        <taxon>Dinophyceae</taxon>
        <taxon>Gonyaulacales</taxon>
        <taxon>Pyrocystaceae</taxon>
        <taxon>Alexandrium</taxon>
    </lineage>
</organism>
<dbReference type="CDD" id="cd00051">
    <property type="entry name" value="EFh"/>
    <property type="match status" value="2"/>
</dbReference>
<evidence type="ECO:0000259" key="6">
    <source>
        <dbReference type="PROSITE" id="PS50222"/>
    </source>
</evidence>
<name>A0A7S1ME47_ALECA</name>
<gene>
    <name evidence="7" type="ORF">ACAT0790_LOCUS21303</name>
</gene>